<name>A0AA88UD19_9ASTE</name>
<evidence type="ECO:0000259" key="1">
    <source>
        <dbReference type="Pfam" id="PF20241"/>
    </source>
</evidence>
<evidence type="ECO:0000313" key="3">
    <source>
        <dbReference type="Proteomes" id="UP001187471"/>
    </source>
</evidence>
<dbReference type="AlphaFoldDB" id="A0AA88UD19"/>
<keyword evidence="3" id="KW-1185">Reference proteome</keyword>
<dbReference type="Pfam" id="PF20241">
    <property type="entry name" value="DUF6598"/>
    <property type="match status" value="1"/>
</dbReference>
<comment type="caution">
    <text evidence="2">The sequence shown here is derived from an EMBL/GenBank/DDBJ whole genome shotgun (WGS) entry which is preliminary data.</text>
</comment>
<accession>A0AA88UD19</accession>
<dbReference type="EMBL" id="JAVXUO010001974">
    <property type="protein sequence ID" value="KAK2977566.1"/>
    <property type="molecule type" value="Genomic_DNA"/>
</dbReference>
<reference evidence="2" key="1">
    <citation type="submission" date="2022-12" db="EMBL/GenBank/DDBJ databases">
        <title>Draft genome assemblies for two species of Escallonia (Escalloniales).</title>
        <authorList>
            <person name="Chanderbali A."/>
            <person name="Dervinis C."/>
            <person name="Anghel I."/>
            <person name="Soltis D."/>
            <person name="Soltis P."/>
            <person name="Zapata F."/>
        </authorList>
    </citation>
    <scope>NUCLEOTIDE SEQUENCE</scope>
    <source>
        <strain evidence="2">UCBG92.1500</strain>
        <tissue evidence="2">Leaf</tissue>
    </source>
</reference>
<feature type="domain" description="DUF6598" evidence="1">
    <location>
        <begin position="277"/>
        <end position="518"/>
    </location>
</feature>
<sequence>METEKVKEGQGWKEKRTGKMLTDSEAVNLAVVSRLEDSACLDESVRGFADEGNHRVLVDLRYDSSFKDLLIKFGRICRIDVPECMTGNTRGIEHSSSANHAIDKAAWKQHLHRAVAKGKNKHAAEECKEVILPIEARGLQSSALNAIIMSLKEVQLQQEAAKHAKEQAAKHAKEQAASEDLDMLPRAEDLKTMVESENKFKLPKASVDYNGVSTLRGGVLGMWVAAATLRGMVVGAGFWVALEASMVFGGSGGGFGLSAETTFSAMPAPPLTGFAIMDIFKLRITSIIPTRNCLFGTLIVRHPFILPQIIYSSTKANSAESLQEGAELLLTGPAIAECLSALDPIMVQFVDHPNIVPGLAATFYWDPNSATTHFDRPLYKTFHWKYGSVMMFYAVYSNGMGATVEVTLKNITGKDSAHIYGSITAENNCTGSDCALTLFSIKNSRQSVKVSSQQPIPLSRSEAVVPAYRYLIIRANLYCHDIYPGAEIAKGHAYFCPTIHSTYEENICGKYGTIQVKVTGHV</sequence>
<dbReference type="InterPro" id="IPR046533">
    <property type="entry name" value="DUF6598"/>
</dbReference>
<organism evidence="2 3">
    <name type="scientific">Escallonia rubra</name>
    <dbReference type="NCBI Taxonomy" id="112253"/>
    <lineage>
        <taxon>Eukaryota</taxon>
        <taxon>Viridiplantae</taxon>
        <taxon>Streptophyta</taxon>
        <taxon>Embryophyta</taxon>
        <taxon>Tracheophyta</taxon>
        <taxon>Spermatophyta</taxon>
        <taxon>Magnoliopsida</taxon>
        <taxon>eudicotyledons</taxon>
        <taxon>Gunneridae</taxon>
        <taxon>Pentapetalae</taxon>
        <taxon>asterids</taxon>
        <taxon>campanulids</taxon>
        <taxon>Escalloniales</taxon>
        <taxon>Escalloniaceae</taxon>
        <taxon>Escallonia</taxon>
    </lineage>
</organism>
<dbReference type="Proteomes" id="UP001187471">
    <property type="component" value="Unassembled WGS sequence"/>
</dbReference>
<gene>
    <name evidence="2" type="ORF">RJ640_006045</name>
</gene>
<proteinExistence type="predicted"/>
<evidence type="ECO:0000313" key="2">
    <source>
        <dbReference type="EMBL" id="KAK2977566.1"/>
    </source>
</evidence>
<protein>
    <recommendedName>
        <fullName evidence="1">DUF6598 domain-containing protein</fullName>
    </recommendedName>
</protein>